<dbReference type="KEGG" id="mthd:A3224_02750"/>
<dbReference type="Pfam" id="PF14341">
    <property type="entry name" value="PilX_N"/>
    <property type="match status" value="1"/>
</dbReference>
<keyword evidence="2" id="KW-1185">Reference proteome</keyword>
<accession>A0A143HJ00</accession>
<dbReference type="AlphaFoldDB" id="A0A143HJ00"/>
<evidence type="ECO:0000313" key="2">
    <source>
        <dbReference type="Proteomes" id="UP000076077"/>
    </source>
</evidence>
<organism evidence="1 2">
    <name type="scientific">Microbulbifer thermotolerans</name>
    <dbReference type="NCBI Taxonomy" id="252514"/>
    <lineage>
        <taxon>Bacteria</taxon>
        <taxon>Pseudomonadati</taxon>
        <taxon>Pseudomonadota</taxon>
        <taxon>Gammaproteobacteria</taxon>
        <taxon>Cellvibrionales</taxon>
        <taxon>Microbulbiferaceae</taxon>
        <taxon>Microbulbifer</taxon>
    </lineage>
</organism>
<dbReference type="OrthoDB" id="5736986at2"/>
<dbReference type="STRING" id="252514.A3224_02750"/>
<sequence length="178" mass="18753">MKSIGRQSGAVLIVSLIILLVLTLIGVSGARGVLMNERMTFASRDAKIALEVAETMARKGEAYIDSLTDTSSFGTTGWLRTAGDGPDDLFAADTWKDANSRAEEVSMKGPDGVTKLKGRMFIEMAGQATNDADVSSVDKSAGVSKLSASDVQVFKIVARGQGIGGTERIVVTLYGKAF</sequence>
<dbReference type="InterPro" id="IPR025746">
    <property type="entry name" value="PilX_N_dom"/>
</dbReference>
<reference evidence="2" key="1">
    <citation type="submission" date="2016-03" db="EMBL/GenBank/DDBJ databases">
        <authorList>
            <person name="Lee Y.-S."/>
            <person name="Choi Y.-L."/>
        </authorList>
    </citation>
    <scope>NUCLEOTIDE SEQUENCE [LARGE SCALE GENOMIC DNA]</scope>
    <source>
        <strain evidence="2">DAU221</strain>
    </source>
</reference>
<dbReference type="EMBL" id="CP014864">
    <property type="protein sequence ID" value="AMX01643.1"/>
    <property type="molecule type" value="Genomic_DNA"/>
</dbReference>
<protein>
    <submittedName>
        <fullName evidence="1">Uncharacterized protein</fullName>
    </submittedName>
</protein>
<name>A0A143HJ00_MICTH</name>
<dbReference type="RefSeq" id="WP_067151172.1">
    <property type="nucleotide sequence ID" value="NZ_CP130317.1"/>
</dbReference>
<proteinExistence type="predicted"/>
<evidence type="ECO:0000313" key="1">
    <source>
        <dbReference type="EMBL" id="AMX01643.1"/>
    </source>
</evidence>
<gene>
    <name evidence="1" type="ORF">A3224_02750</name>
</gene>
<dbReference type="Proteomes" id="UP000076077">
    <property type="component" value="Chromosome"/>
</dbReference>